<keyword evidence="10 11" id="KW-0998">Cell outer membrane</keyword>
<evidence type="ECO:0000256" key="12">
    <source>
        <dbReference type="RuleBase" id="RU003357"/>
    </source>
</evidence>
<dbReference type="RefSeq" id="WP_194214231.1">
    <property type="nucleotide sequence ID" value="NZ_CP061205.1"/>
</dbReference>
<dbReference type="EMBL" id="JBHRSL010000005">
    <property type="protein sequence ID" value="MFC3051881.1"/>
    <property type="molecule type" value="Genomic_DNA"/>
</dbReference>
<feature type="domain" description="TonB-dependent receptor plug" evidence="15">
    <location>
        <begin position="58"/>
        <end position="169"/>
    </location>
</feature>
<feature type="domain" description="TonB-dependent receptor-like beta-barrel" evidence="14">
    <location>
        <begin position="261"/>
        <end position="711"/>
    </location>
</feature>
<dbReference type="Pfam" id="PF00593">
    <property type="entry name" value="TonB_dep_Rec_b-barrel"/>
    <property type="match status" value="1"/>
</dbReference>
<evidence type="ECO:0000313" key="16">
    <source>
        <dbReference type="EMBL" id="MFC3051881.1"/>
    </source>
</evidence>
<evidence type="ECO:0000256" key="11">
    <source>
        <dbReference type="PROSITE-ProRule" id="PRU01360"/>
    </source>
</evidence>
<dbReference type="CDD" id="cd01347">
    <property type="entry name" value="ligand_gated_channel"/>
    <property type="match status" value="1"/>
</dbReference>
<evidence type="ECO:0000256" key="8">
    <source>
        <dbReference type="ARBA" id="ARBA00023077"/>
    </source>
</evidence>
<keyword evidence="6" id="KW-0408">Iron</keyword>
<comment type="similarity">
    <text evidence="11 12">Belongs to the TonB-dependent receptor family.</text>
</comment>
<dbReference type="InterPro" id="IPR000531">
    <property type="entry name" value="Beta-barrel_TonB"/>
</dbReference>
<name>A0ABV7D4X0_9PROT</name>
<comment type="subcellular location">
    <subcellularLocation>
        <location evidence="1 11">Cell outer membrane</location>
        <topology evidence="1 11">Multi-pass membrane protein</topology>
    </subcellularLocation>
</comment>
<evidence type="ECO:0000256" key="2">
    <source>
        <dbReference type="ARBA" id="ARBA00022448"/>
    </source>
</evidence>
<keyword evidence="16" id="KW-0675">Receptor</keyword>
<keyword evidence="13" id="KW-0732">Signal</keyword>
<keyword evidence="9 11" id="KW-0472">Membrane</keyword>
<dbReference type="InterPro" id="IPR012910">
    <property type="entry name" value="Plug_dom"/>
</dbReference>
<reference evidence="17" key="1">
    <citation type="journal article" date="2019" name="Int. J. Syst. Evol. Microbiol.">
        <title>The Global Catalogue of Microorganisms (GCM) 10K type strain sequencing project: providing services to taxonomists for standard genome sequencing and annotation.</title>
        <authorList>
            <consortium name="The Broad Institute Genomics Platform"/>
            <consortium name="The Broad Institute Genome Sequencing Center for Infectious Disease"/>
            <person name="Wu L."/>
            <person name="Ma J."/>
        </authorList>
    </citation>
    <scope>NUCLEOTIDE SEQUENCE [LARGE SCALE GENOMIC DNA]</scope>
    <source>
        <strain evidence="17">KCTC 62164</strain>
    </source>
</reference>
<evidence type="ECO:0000256" key="13">
    <source>
        <dbReference type="SAM" id="SignalP"/>
    </source>
</evidence>
<feature type="signal peptide" evidence="13">
    <location>
        <begin position="1"/>
        <end position="30"/>
    </location>
</feature>
<protein>
    <submittedName>
        <fullName evidence="16">TonB-dependent receptor</fullName>
    </submittedName>
</protein>
<evidence type="ECO:0000256" key="5">
    <source>
        <dbReference type="ARBA" id="ARBA00022692"/>
    </source>
</evidence>
<evidence type="ECO:0000313" key="17">
    <source>
        <dbReference type="Proteomes" id="UP001595444"/>
    </source>
</evidence>
<evidence type="ECO:0000256" key="7">
    <source>
        <dbReference type="ARBA" id="ARBA00023065"/>
    </source>
</evidence>
<evidence type="ECO:0000256" key="10">
    <source>
        <dbReference type="ARBA" id="ARBA00023237"/>
    </source>
</evidence>
<keyword evidence="3 11" id="KW-1134">Transmembrane beta strand</keyword>
<evidence type="ECO:0000256" key="1">
    <source>
        <dbReference type="ARBA" id="ARBA00004571"/>
    </source>
</evidence>
<dbReference type="PROSITE" id="PS52016">
    <property type="entry name" value="TONB_DEPENDENT_REC_3"/>
    <property type="match status" value="1"/>
</dbReference>
<evidence type="ECO:0000256" key="9">
    <source>
        <dbReference type="ARBA" id="ARBA00023136"/>
    </source>
</evidence>
<evidence type="ECO:0000259" key="15">
    <source>
        <dbReference type="Pfam" id="PF07715"/>
    </source>
</evidence>
<keyword evidence="17" id="KW-1185">Reference proteome</keyword>
<dbReference type="InterPro" id="IPR036942">
    <property type="entry name" value="Beta-barrel_TonB_sf"/>
</dbReference>
<organism evidence="16 17">
    <name type="scientific">Kordiimonas pumila</name>
    <dbReference type="NCBI Taxonomy" id="2161677"/>
    <lineage>
        <taxon>Bacteria</taxon>
        <taxon>Pseudomonadati</taxon>
        <taxon>Pseudomonadota</taxon>
        <taxon>Alphaproteobacteria</taxon>
        <taxon>Kordiimonadales</taxon>
        <taxon>Kordiimonadaceae</taxon>
        <taxon>Kordiimonas</taxon>
    </lineage>
</organism>
<keyword evidence="4" id="KW-0410">Iron transport</keyword>
<evidence type="ECO:0000259" key="14">
    <source>
        <dbReference type="Pfam" id="PF00593"/>
    </source>
</evidence>
<accession>A0ABV7D4X0</accession>
<comment type="caution">
    <text evidence="16">The sequence shown here is derived from an EMBL/GenBank/DDBJ whole genome shotgun (WGS) entry which is preliminary data.</text>
</comment>
<keyword evidence="8 12" id="KW-0798">TonB box</keyword>
<evidence type="ECO:0000256" key="4">
    <source>
        <dbReference type="ARBA" id="ARBA00022496"/>
    </source>
</evidence>
<keyword evidence="7" id="KW-0406">Ion transport</keyword>
<dbReference type="Proteomes" id="UP001595444">
    <property type="component" value="Unassembled WGS sequence"/>
</dbReference>
<keyword evidence="2 11" id="KW-0813">Transport</keyword>
<evidence type="ECO:0000256" key="3">
    <source>
        <dbReference type="ARBA" id="ARBA00022452"/>
    </source>
</evidence>
<sequence length="743" mass="79977">MYVSQNKAIHIALAGSALASILAMPSYGMAAQGKASGSAESMEIEEIIITATKRPEAVRDISGSVSAITGSQMEKIGAESMSDYLTRTPGVVFNASTPGNSTVVIRGVSTTTGIDQGQGTTGYFINEVPLTDPSYSIATPDIDTFDVENVAVLRGPQGTLFGSSSLGGAVNYKAAEPSLDGWDMRMQSTIQDTKGGATGYTGKVMLNVPLVEDKLAVRGVFVYRKDAGFIDNIGTGVDNANRTLVRGGRVQALWQPSEDTKFTYLYLQQTQNTRDNGYQSPDIADFMQKNTLLPETSNFGTLIHNLRMDHDFSFATLTATVTSHQKTQDTIADYTPSFGAFFPGTELVTVAQPAKSKGETYEIRLASNGGERFDYVVGVMHDNTHQYIKNIAVAEDGEAIVEAIYGPLFGEGIGALSASGGLFLNANLTGFAKESALFGEGTFHFNDQWKVTVGGRLFHQQIKSRTVSDGFYTLFVAGALESDVEGTQKATGFNPKASLTWTPNDDFMSYFLVSKGFRFGGPNIIQSTPATEVPLSYDSDSLINYELGTRSTFLDKRLQLDATAFYIDWSDIQLRLRTPEQLNYATNAGKARIYGLEASASFVVTEELMLSSNATYLNAKLDEDFNPGGGEAIVPKGTTLPGASRWQVANTLSYDWAESSLEPTLVLAHRYISSAPGGLISGTPQGGYNIFDARVGVQFGRVGVTAFVNNIGNSHGVTSGTIDPLQLYIVRPRTVGLTLNYKL</sequence>
<dbReference type="SUPFAM" id="SSF56935">
    <property type="entry name" value="Porins"/>
    <property type="match status" value="1"/>
</dbReference>
<dbReference type="Gene3D" id="2.40.170.20">
    <property type="entry name" value="TonB-dependent receptor, beta-barrel domain"/>
    <property type="match status" value="1"/>
</dbReference>
<proteinExistence type="inferred from homology"/>
<dbReference type="PANTHER" id="PTHR32552:SF81">
    <property type="entry name" value="TONB-DEPENDENT OUTER MEMBRANE RECEPTOR"/>
    <property type="match status" value="1"/>
</dbReference>
<dbReference type="PANTHER" id="PTHR32552">
    <property type="entry name" value="FERRICHROME IRON RECEPTOR-RELATED"/>
    <property type="match status" value="1"/>
</dbReference>
<gene>
    <name evidence="16" type="ORF">ACFOKA_08190</name>
</gene>
<dbReference type="InterPro" id="IPR039426">
    <property type="entry name" value="TonB-dep_rcpt-like"/>
</dbReference>
<dbReference type="Pfam" id="PF07715">
    <property type="entry name" value="Plug"/>
    <property type="match status" value="1"/>
</dbReference>
<keyword evidence="5 11" id="KW-0812">Transmembrane</keyword>
<feature type="chain" id="PRO_5046201715" evidence="13">
    <location>
        <begin position="31"/>
        <end position="743"/>
    </location>
</feature>
<evidence type="ECO:0000256" key="6">
    <source>
        <dbReference type="ARBA" id="ARBA00023004"/>
    </source>
</evidence>